<name>A0A9D4TK20_CHLVU</name>
<reference evidence="3" key="1">
    <citation type="journal article" date="2019" name="Plant J.">
        <title>Chlorella vulgaris genome assembly and annotation reveals the molecular basis for metabolic acclimation to high light conditions.</title>
        <authorList>
            <person name="Cecchin M."/>
            <person name="Marcolungo L."/>
            <person name="Rossato M."/>
            <person name="Girolomoni L."/>
            <person name="Cosentino E."/>
            <person name="Cuine S."/>
            <person name="Li-Beisson Y."/>
            <person name="Delledonne M."/>
            <person name="Ballottari M."/>
        </authorList>
    </citation>
    <scope>NUCLEOTIDE SEQUENCE</scope>
    <source>
        <strain evidence="3">211/11P</strain>
    </source>
</reference>
<feature type="coiled-coil region" evidence="1">
    <location>
        <begin position="65"/>
        <end position="99"/>
    </location>
</feature>
<reference evidence="3" key="2">
    <citation type="submission" date="2020-11" db="EMBL/GenBank/DDBJ databases">
        <authorList>
            <person name="Cecchin M."/>
            <person name="Marcolungo L."/>
            <person name="Rossato M."/>
            <person name="Girolomoni L."/>
            <person name="Cosentino E."/>
            <person name="Cuine S."/>
            <person name="Li-Beisson Y."/>
            <person name="Delledonne M."/>
            <person name="Ballottari M."/>
        </authorList>
    </citation>
    <scope>NUCLEOTIDE SEQUENCE</scope>
    <source>
        <strain evidence="3">211/11P</strain>
        <tissue evidence="3">Whole cell</tissue>
    </source>
</reference>
<evidence type="ECO:0000313" key="4">
    <source>
        <dbReference type="Proteomes" id="UP001055712"/>
    </source>
</evidence>
<accession>A0A9D4TK20</accession>
<dbReference type="EMBL" id="SIDB01000009">
    <property type="protein sequence ID" value="KAI3427959.1"/>
    <property type="molecule type" value="Genomic_DNA"/>
</dbReference>
<evidence type="ECO:0000313" key="3">
    <source>
        <dbReference type="EMBL" id="KAI3427959.1"/>
    </source>
</evidence>
<dbReference type="AlphaFoldDB" id="A0A9D4TK20"/>
<organism evidence="3 4">
    <name type="scientific">Chlorella vulgaris</name>
    <name type="common">Green alga</name>
    <dbReference type="NCBI Taxonomy" id="3077"/>
    <lineage>
        <taxon>Eukaryota</taxon>
        <taxon>Viridiplantae</taxon>
        <taxon>Chlorophyta</taxon>
        <taxon>core chlorophytes</taxon>
        <taxon>Trebouxiophyceae</taxon>
        <taxon>Chlorellales</taxon>
        <taxon>Chlorellaceae</taxon>
        <taxon>Chlorella clade</taxon>
        <taxon>Chlorella</taxon>
    </lineage>
</organism>
<gene>
    <name evidence="3" type="ORF">D9Q98_006349</name>
</gene>
<feature type="chain" id="PRO_5039500016" evidence="2">
    <location>
        <begin position="24"/>
        <end position="101"/>
    </location>
</feature>
<evidence type="ECO:0000256" key="1">
    <source>
        <dbReference type="SAM" id="Coils"/>
    </source>
</evidence>
<protein>
    <submittedName>
        <fullName evidence="3">Uncharacterized protein</fullName>
    </submittedName>
</protein>
<comment type="caution">
    <text evidence="3">The sequence shown here is derived from an EMBL/GenBank/DDBJ whole genome shotgun (WGS) entry which is preliminary data.</text>
</comment>
<keyword evidence="2" id="KW-0732">Signal</keyword>
<feature type="signal peptide" evidence="2">
    <location>
        <begin position="1"/>
        <end position="23"/>
    </location>
</feature>
<keyword evidence="1" id="KW-0175">Coiled coil</keyword>
<dbReference type="Proteomes" id="UP001055712">
    <property type="component" value="Unassembled WGS sequence"/>
</dbReference>
<sequence length="101" mass="11095">MLSEWSVFIWSTVFIFNICIKKAADTAEKERDTALKVAAVQCKTAVKVEGMERQAAQAAAVATLEAKLEAQAEEALRATRGLQEQVAMLRARLDKAEAKVK</sequence>
<proteinExistence type="predicted"/>
<keyword evidence="4" id="KW-1185">Reference proteome</keyword>
<evidence type="ECO:0000256" key="2">
    <source>
        <dbReference type="SAM" id="SignalP"/>
    </source>
</evidence>